<comment type="caution">
    <text evidence="2">The sequence shown here is derived from an EMBL/GenBank/DDBJ whole genome shotgun (WGS) entry which is preliminary data.</text>
</comment>
<dbReference type="Pfam" id="PF21716">
    <property type="entry name" value="dnstrm_HI1420"/>
    <property type="match status" value="1"/>
</dbReference>
<accession>A0A844P052</accession>
<sequence>MINNTATLAEFDPVEFLNCAESAQAYIDEAVATGDAAFITESLGVVAKARGMTDLATKTGLSRETLYRTLSKKGNPNLNTLLSITKALGVTITVGIPTQAAK</sequence>
<dbReference type="CDD" id="cd00093">
    <property type="entry name" value="HTH_XRE"/>
    <property type="match status" value="1"/>
</dbReference>
<name>A0A844P052_ALIFS</name>
<dbReference type="NCBIfam" id="TIGR02684">
    <property type="entry name" value="dnstrm_HI1420"/>
    <property type="match status" value="1"/>
</dbReference>
<feature type="domain" description="HTH cro/C1-type" evidence="1">
    <location>
        <begin position="52"/>
        <end position="96"/>
    </location>
</feature>
<dbReference type="Gene3D" id="1.10.260.40">
    <property type="entry name" value="lambda repressor-like DNA-binding domains"/>
    <property type="match status" value="1"/>
</dbReference>
<gene>
    <name evidence="2" type="ORF">GNP88_06155</name>
</gene>
<dbReference type="EMBL" id="WOBN01000010">
    <property type="protein sequence ID" value="MUK48761.1"/>
    <property type="molecule type" value="Genomic_DNA"/>
</dbReference>
<dbReference type="InterPro" id="IPR001387">
    <property type="entry name" value="Cro/C1-type_HTH"/>
</dbReference>
<organism evidence="2 3">
    <name type="scientific">Aliivibrio fischeri</name>
    <name type="common">Vibrio fischeri</name>
    <dbReference type="NCBI Taxonomy" id="668"/>
    <lineage>
        <taxon>Bacteria</taxon>
        <taxon>Pseudomonadati</taxon>
        <taxon>Pseudomonadota</taxon>
        <taxon>Gammaproteobacteria</taxon>
        <taxon>Vibrionales</taxon>
        <taxon>Vibrionaceae</taxon>
        <taxon>Aliivibrio</taxon>
    </lineage>
</organism>
<dbReference type="InterPro" id="IPR010982">
    <property type="entry name" value="Lambda_DNA-bd_dom_sf"/>
</dbReference>
<dbReference type="SUPFAM" id="SSF47413">
    <property type="entry name" value="lambda repressor-like DNA-binding domains"/>
    <property type="match status" value="1"/>
</dbReference>
<reference evidence="2 3" key="1">
    <citation type="submission" date="2019-11" db="EMBL/GenBank/DDBJ databases">
        <title>Using colonization assays and comparative genomics to discover symbiosis behaviors and factors in Vibrio fischeri.</title>
        <authorList>
            <person name="Bongrand C."/>
            <person name="Moriano-Gutierrez S."/>
            <person name="Arevalo P."/>
            <person name="Mcfall-Ngai M."/>
            <person name="Visick K."/>
            <person name="Polz M.F."/>
            <person name="Ruby E.G."/>
        </authorList>
    </citation>
    <scope>NUCLEOTIDE SEQUENCE [LARGE SCALE GENOMIC DNA]</scope>
    <source>
        <strain evidence="3">emors.4.1</strain>
    </source>
</reference>
<dbReference type="AlphaFoldDB" id="A0A844P052"/>
<dbReference type="PROSITE" id="PS50943">
    <property type="entry name" value="HTH_CROC1"/>
    <property type="match status" value="1"/>
</dbReference>
<dbReference type="RefSeq" id="WP_155655503.1">
    <property type="nucleotide sequence ID" value="NZ_WOBN01000010.1"/>
</dbReference>
<evidence type="ECO:0000313" key="2">
    <source>
        <dbReference type="EMBL" id="MUK48761.1"/>
    </source>
</evidence>
<dbReference type="Proteomes" id="UP000448038">
    <property type="component" value="Unassembled WGS sequence"/>
</dbReference>
<evidence type="ECO:0000259" key="1">
    <source>
        <dbReference type="PROSITE" id="PS50943"/>
    </source>
</evidence>
<protein>
    <submittedName>
        <fullName evidence="2">Putative addiction module antidote protein</fullName>
    </submittedName>
</protein>
<dbReference type="PANTHER" id="PTHR40275">
    <property type="entry name" value="SSL7038 PROTEIN"/>
    <property type="match status" value="1"/>
</dbReference>
<evidence type="ECO:0000313" key="3">
    <source>
        <dbReference type="Proteomes" id="UP000448038"/>
    </source>
</evidence>
<dbReference type="GO" id="GO:0003677">
    <property type="term" value="F:DNA binding"/>
    <property type="evidence" value="ECO:0007669"/>
    <property type="project" value="InterPro"/>
</dbReference>
<dbReference type="PANTHER" id="PTHR40275:SF1">
    <property type="entry name" value="SSL7038 PROTEIN"/>
    <property type="match status" value="1"/>
</dbReference>
<dbReference type="InterPro" id="IPR014057">
    <property type="entry name" value="HI1420"/>
</dbReference>
<proteinExistence type="predicted"/>